<feature type="transmembrane region" description="Helical" evidence="1">
    <location>
        <begin position="18"/>
        <end position="35"/>
    </location>
</feature>
<feature type="transmembrane region" description="Helical" evidence="1">
    <location>
        <begin position="141"/>
        <end position="165"/>
    </location>
</feature>
<reference evidence="2 3" key="1">
    <citation type="submission" date="2018-10" db="EMBL/GenBank/DDBJ databases">
        <title>Ulvibacterium marinum gen. nov., sp. nov., a novel marine bacterium of the family Flavobacteriaceae, isolated from a culture of the green alga Ulva prolifera.</title>
        <authorList>
            <person name="Zhang Z."/>
        </authorList>
    </citation>
    <scope>NUCLEOTIDE SEQUENCE [LARGE SCALE GENOMIC DNA]</scope>
    <source>
        <strain evidence="2 3">CCMM003</strain>
    </source>
</reference>
<keyword evidence="1" id="KW-1133">Transmembrane helix</keyword>
<keyword evidence="1" id="KW-0812">Transmembrane</keyword>
<dbReference type="EMBL" id="RBCJ01000006">
    <property type="protein sequence ID" value="RKN76982.1"/>
    <property type="molecule type" value="Genomic_DNA"/>
</dbReference>
<keyword evidence="1" id="KW-0472">Membrane</keyword>
<accession>A0A3B0BVD7</accession>
<proteinExistence type="predicted"/>
<dbReference type="Proteomes" id="UP000276603">
    <property type="component" value="Unassembled WGS sequence"/>
</dbReference>
<dbReference type="AlphaFoldDB" id="A0A3B0BVD7"/>
<feature type="transmembrane region" description="Helical" evidence="1">
    <location>
        <begin position="261"/>
        <end position="281"/>
    </location>
</feature>
<dbReference type="PANTHER" id="PTHR43471:SF14">
    <property type="entry name" value="ABC-2 TYPE TRANSPORT SYSTEM PERMEASE PROTEIN"/>
    <property type="match status" value="1"/>
</dbReference>
<dbReference type="PANTHER" id="PTHR43471">
    <property type="entry name" value="ABC TRANSPORTER PERMEASE"/>
    <property type="match status" value="1"/>
</dbReference>
<dbReference type="OrthoDB" id="6016419at2"/>
<organism evidence="2 3">
    <name type="scientific">Ulvibacterium marinum</name>
    <dbReference type="NCBI Taxonomy" id="2419782"/>
    <lineage>
        <taxon>Bacteria</taxon>
        <taxon>Pseudomonadati</taxon>
        <taxon>Bacteroidota</taxon>
        <taxon>Flavobacteriia</taxon>
        <taxon>Flavobacteriales</taxon>
        <taxon>Flavobacteriaceae</taxon>
        <taxon>Ulvibacterium</taxon>
    </lineage>
</organism>
<evidence type="ECO:0000313" key="2">
    <source>
        <dbReference type="EMBL" id="RKN76982.1"/>
    </source>
</evidence>
<feature type="transmembrane region" description="Helical" evidence="1">
    <location>
        <begin position="445"/>
        <end position="467"/>
    </location>
</feature>
<dbReference type="GO" id="GO:0140359">
    <property type="term" value="F:ABC-type transporter activity"/>
    <property type="evidence" value="ECO:0007669"/>
    <property type="project" value="InterPro"/>
</dbReference>
<name>A0A3B0BVD7_9FLAO</name>
<sequence length="476" mass="54335">MLTYNFKYELKLLLRSRWIQLLSVILLVLFGFSAFNGRQKVEKRQSDITAAHSEMRENDAMMLILLDSVEHGLEVSVPYWTVPSSPMALGNYYPRVAAMEPQPLAFVSTGQADLFTHYIKPTATGDDNALNFTEMTSPVQLLFGSFDLAFVIIYLLPLLIIAFSYNVLSAEKESGSIRLLAAQPITIQKWVMQKLGLRFFWMAILVMVTLTLAFLLIGINIIAQATSFLGFLALVLVYMLFWFTLAFLVNLQAGSSAKNAVALLGLWVVFVLFVPSVLNQLGNTIYPMPSRTLMINEMRNLKAEVAKKQDEILDNFLRDHPEYALNDTSQSRGFYHRYMASQKLIKEELSPVVQKYEEQLQKQQDWVGRFKWISPAIIAQESLNQIAGTSTKDYADFRKQVIAFAETWREHLTPFLYNNRDFSQKDYPNLPKFEYAPMDSNKWAALPWLVFISMGLLGLGFFGSTIWQKSSVLSDY</sequence>
<evidence type="ECO:0000256" key="1">
    <source>
        <dbReference type="SAM" id="Phobius"/>
    </source>
</evidence>
<gene>
    <name evidence="2" type="ORF">D7Z94_24715</name>
</gene>
<dbReference type="InterPro" id="IPR021913">
    <property type="entry name" value="DUF3526"/>
</dbReference>
<comment type="caution">
    <text evidence="2">The sequence shown here is derived from an EMBL/GenBank/DDBJ whole genome shotgun (WGS) entry which is preliminary data.</text>
</comment>
<protein>
    <submittedName>
        <fullName evidence="2">DUF3526 domain-containing protein</fullName>
    </submittedName>
</protein>
<dbReference type="RefSeq" id="WP_120714328.1">
    <property type="nucleotide sequence ID" value="NZ_RBCJ01000006.1"/>
</dbReference>
<feature type="transmembrane region" description="Helical" evidence="1">
    <location>
        <begin position="199"/>
        <end position="221"/>
    </location>
</feature>
<evidence type="ECO:0000313" key="3">
    <source>
        <dbReference type="Proteomes" id="UP000276603"/>
    </source>
</evidence>
<keyword evidence="3" id="KW-1185">Reference proteome</keyword>
<dbReference type="GO" id="GO:0005886">
    <property type="term" value="C:plasma membrane"/>
    <property type="evidence" value="ECO:0007669"/>
    <property type="project" value="UniProtKB-SubCell"/>
</dbReference>
<dbReference type="Pfam" id="PF12040">
    <property type="entry name" value="DUF3526"/>
    <property type="match status" value="1"/>
</dbReference>
<feature type="transmembrane region" description="Helical" evidence="1">
    <location>
        <begin position="228"/>
        <end position="249"/>
    </location>
</feature>